<keyword evidence="3" id="KW-1185">Reference proteome</keyword>
<feature type="region of interest" description="Disordered" evidence="1">
    <location>
        <begin position="1"/>
        <end position="53"/>
    </location>
</feature>
<protein>
    <submittedName>
        <fullName evidence="2">Uncharacterized protein</fullName>
    </submittedName>
</protein>
<name>A0A1B2HQT5_9PSEU</name>
<sequence length="87" mass="9576">MAETIGDEDKRGRWRRTRCRRQRPARRRGPEPGGGTEVTADPTPPPSRRTLADQLTSGSWTEALPGLAAADPEALRQLAKALPGLYR</sequence>
<reference evidence="2 3" key="1">
    <citation type="submission" date="2016-07" db="EMBL/GenBank/DDBJ databases">
        <title>Complete genome sequence of the Lentzea guizhouensis DHS C013.</title>
        <authorList>
            <person name="Cao C."/>
        </authorList>
    </citation>
    <scope>NUCLEOTIDE SEQUENCE [LARGE SCALE GENOMIC DNA]</scope>
    <source>
        <strain evidence="2 3">DHS C013</strain>
    </source>
</reference>
<dbReference type="AlphaFoldDB" id="A0A1B2HQT5"/>
<dbReference type="EMBL" id="CP016793">
    <property type="protein sequence ID" value="ANZ40089.1"/>
    <property type="molecule type" value="Genomic_DNA"/>
</dbReference>
<dbReference type="RefSeq" id="WP_065918430.1">
    <property type="nucleotide sequence ID" value="NZ_CP016793.1"/>
</dbReference>
<proteinExistence type="predicted"/>
<organism evidence="2 3">
    <name type="scientific">Lentzea guizhouensis</name>
    <dbReference type="NCBI Taxonomy" id="1586287"/>
    <lineage>
        <taxon>Bacteria</taxon>
        <taxon>Bacillati</taxon>
        <taxon>Actinomycetota</taxon>
        <taxon>Actinomycetes</taxon>
        <taxon>Pseudonocardiales</taxon>
        <taxon>Pseudonocardiaceae</taxon>
        <taxon>Lentzea</taxon>
    </lineage>
</organism>
<evidence type="ECO:0000256" key="1">
    <source>
        <dbReference type="SAM" id="MobiDB-lite"/>
    </source>
</evidence>
<feature type="compositionally biased region" description="Basic residues" evidence="1">
    <location>
        <begin position="12"/>
        <end position="27"/>
    </location>
</feature>
<dbReference type="STRING" id="1586287.BBK82_32685"/>
<dbReference type="Proteomes" id="UP000093053">
    <property type="component" value="Chromosome"/>
</dbReference>
<evidence type="ECO:0000313" key="2">
    <source>
        <dbReference type="EMBL" id="ANZ40089.1"/>
    </source>
</evidence>
<gene>
    <name evidence="2" type="ORF">BBK82_32685</name>
</gene>
<accession>A0A1B2HQT5</accession>
<dbReference type="KEGG" id="led:BBK82_32685"/>
<evidence type="ECO:0000313" key="3">
    <source>
        <dbReference type="Proteomes" id="UP000093053"/>
    </source>
</evidence>